<accession>A0A9Q8QFH0</accession>
<reference evidence="2" key="1">
    <citation type="submission" date="2021-11" db="EMBL/GenBank/DDBJ databases">
        <title>Purpureocillium_takamizusanense_genome.</title>
        <authorList>
            <person name="Nguyen N.-H."/>
        </authorList>
    </citation>
    <scope>NUCLEOTIDE SEQUENCE</scope>
    <source>
        <strain evidence="2">PT3</strain>
    </source>
</reference>
<keyword evidence="1" id="KW-0472">Membrane</keyword>
<evidence type="ECO:0000313" key="2">
    <source>
        <dbReference type="EMBL" id="UNI17954.1"/>
    </source>
</evidence>
<dbReference type="OrthoDB" id="9999863at2759"/>
<sequence>MRRPGFLAMHGAYIVVMGLLSLPVLYPLGNLSAVDAYFMGCSASTESGLNT</sequence>
<keyword evidence="1" id="KW-0812">Transmembrane</keyword>
<evidence type="ECO:0000313" key="3">
    <source>
        <dbReference type="Proteomes" id="UP000829364"/>
    </source>
</evidence>
<keyword evidence="1" id="KW-1133">Transmembrane helix</keyword>
<dbReference type="Proteomes" id="UP000829364">
    <property type="component" value="Chromosome 3"/>
</dbReference>
<dbReference type="EMBL" id="CP086356">
    <property type="protein sequence ID" value="UNI17954.1"/>
    <property type="molecule type" value="Genomic_DNA"/>
</dbReference>
<name>A0A9Q8QFH0_9HYPO</name>
<dbReference type="RefSeq" id="XP_047841435.1">
    <property type="nucleotide sequence ID" value="XM_047985458.1"/>
</dbReference>
<dbReference type="KEGG" id="ptkz:JDV02_004258"/>
<dbReference type="AlphaFoldDB" id="A0A9Q8QFH0"/>
<gene>
    <name evidence="2" type="ORF">JDV02_004258</name>
</gene>
<evidence type="ECO:0000256" key="1">
    <source>
        <dbReference type="SAM" id="Phobius"/>
    </source>
</evidence>
<feature type="transmembrane region" description="Helical" evidence="1">
    <location>
        <begin position="12"/>
        <end position="29"/>
    </location>
</feature>
<organism evidence="2 3">
    <name type="scientific">Purpureocillium takamizusanense</name>
    <dbReference type="NCBI Taxonomy" id="2060973"/>
    <lineage>
        <taxon>Eukaryota</taxon>
        <taxon>Fungi</taxon>
        <taxon>Dikarya</taxon>
        <taxon>Ascomycota</taxon>
        <taxon>Pezizomycotina</taxon>
        <taxon>Sordariomycetes</taxon>
        <taxon>Hypocreomycetidae</taxon>
        <taxon>Hypocreales</taxon>
        <taxon>Ophiocordycipitaceae</taxon>
        <taxon>Purpureocillium</taxon>
    </lineage>
</organism>
<keyword evidence="3" id="KW-1185">Reference proteome</keyword>
<dbReference type="GeneID" id="72066213"/>
<protein>
    <submittedName>
        <fullName evidence="2">Uncharacterized protein</fullName>
    </submittedName>
</protein>
<proteinExistence type="predicted"/>